<gene>
    <name evidence="2" type="ORF">SAMN05216297_11019</name>
</gene>
<feature type="transmembrane region" description="Helical" evidence="1">
    <location>
        <begin position="12"/>
        <end position="39"/>
    </location>
</feature>
<evidence type="ECO:0008006" key="4">
    <source>
        <dbReference type="Google" id="ProtNLM"/>
    </source>
</evidence>
<dbReference type="AlphaFoldDB" id="A0A1I1TU30"/>
<proteinExistence type="predicted"/>
<keyword evidence="3" id="KW-1185">Reference proteome</keyword>
<accession>A0A1I1TU30</accession>
<name>A0A1I1TU30_9FLAO</name>
<evidence type="ECO:0000313" key="2">
    <source>
        <dbReference type="EMBL" id="SFD62186.1"/>
    </source>
</evidence>
<dbReference type="STRING" id="739143.SAMN05216297_11019"/>
<sequence>MEFNKKYGIPIVIFFVFFMFYKPVICCLMMGMLALIYAVNSIFFLNNISKNGIGITGKIVSYESDNEGYKTPVIEFKTAEETLITGKPSFHTSSDLDKFRSYRGNIDKPIKIVYDPKNPEKFILKDNSNGCGLIFLIIIGLIFTYISIGNLMGYNNIF</sequence>
<evidence type="ECO:0000313" key="3">
    <source>
        <dbReference type="Proteomes" id="UP000199672"/>
    </source>
</evidence>
<reference evidence="3" key="1">
    <citation type="submission" date="2016-10" db="EMBL/GenBank/DDBJ databases">
        <authorList>
            <person name="Varghese N."/>
            <person name="Submissions S."/>
        </authorList>
    </citation>
    <scope>NUCLEOTIDE SEQUENCE [LARGE SCALE GENOMIC DNA]</scope>
    <source>
        <strain evidence="3">CGMCC 1.10370</strain>
    </source>
</reference>
<feature type="transmembrane region" description="Helical" evidence="1">
    <location>
        <begin position="133"/>
        <end position="154"/>
    </location>
</feature>
<keyword evidence="1" id="KW-0812">Transmembrane</keyword>
<protein>
    <recommendedName>
        <fullName evidence="4">DUF3592 domain-containing protein</fullName>
    </recommendedName>
</protein>
<keyword evidence="1" id="KW-0472">Membrane</keyword>
<dbReference type="Proteomes" id="UP000199672">
    <property type="component" value="Unassembled WGS sequence"/>
</dbReference>
<evidence type="ECO:0000256" key="1">
    <source>
        <dbReference type="SAM" id="Phobius"/>
    </source>
</evidence>
<dbReference type="RefSeq" id="WP_167365453.1">
    <property type="nucleotide sequence ID" value="NZ_FOMH01000010.1"/>
</dbReference>
<keyword evidence="1" id="KW-1133">Transmembrane helix</keyword>
<dbReference type="EMBL" id="FOMH01000010">
    <property type="protein sequence ID" value="SFD62186.1"/>
    <property type="molecule type" value="Genomic_DNA"/>
</dbReference>
<organism evidence="2 3">
    <name type="scientific">Flavobacterium phragmitis</name>
    <dbReference type="NCBI Taxonomy" id="739143"/>
    <lineage>
        <taxon>Bacteria</taxon>
        <taxon>Pseudomonadati</taxon>
        <taxon>Bacteroidota</taxon>
        <taxon>Flavobacteriia</taxon>
        <taxon>Flavobacteriales</taxon>
        <taxon>Flavobacteriaceae</taxon>
        <taxon>Flavobacterium</taxon>
    </lineage>
</organism>